<comment type="caution">
    <text evidence="1">The sequence shown here is derived from an EMBL/GenBank/DDBJ whole genome shotgun (WGS) entry which is preliminary data.</text>
</comment>
<dbReference type="Proteomes" id="UP000035068">
    <property type="component" value="Unassembled WGS sequence"/>
</dbReference>
<evidence type="ECO:0000313" key="1">
    <source>
        <dbReference type="EMBL" id="KIH77266.1"/>
    </source>
</evidence>
<evidence type="ECO:0008006" key="3">
    <source>
        <dbReference type="Google" id="ProtNLM"/>
    </source>
</evidence>
<name>A0A0C2HJN0_9BACT</name>
<proteinExistence type="predicted"/>
<dbReference type="RefSeq" id="WP_040095072.1">
    <property type="nucleotide sequence ID" value="NZ_JWJD01000001.1"/>
</dbReference>
<dbReference type="SUPFAM" id="SSF103642">
    <property type="entry name" value="Sec-C motif"/>
    <property type="match status" value="1"/>
</dbReference>
<keyword evidence="2" id="KW-1185">Reference proteome</keyword>
<dbReference type="InterPro" id="IPR004027">
    <property type="entry name" value="SEC_C_motif"/>
</dbReference>
<organism evidence="1 2">
    <name type="scientific">Geoalkalibacter ferrihydriticus DSM 17813</name>
    <dbReference type="NCBI Taxonomy" id="1121915"/>
    <lineage>
        <taxon>Bacteria</taxon>
        <taxon>Pseudomonadati</taxon>
        <taxon>Thermodesulfobacteriota</taxon>
        <taxon>Desulfuromonadia</taxon>
        <taxon>Desulfuromonadales</taxon>
        <taxon>Geoalkalibacteraceae</taxon>
        <taxon>Geoalkalibacter</taxon>
    </lineage>
</organism>
<gene>
    <name evidence="1" type="ORF">GFER_00415</name>
</gene>
<dbReference type="Pfam" id="PF02810">
    <property type="entry name" value="SEC-C"/>
    <property type="match status" value="1"/>
</dbReference>
<protein>
    <recommendedName>
        <fullName evidence="3">Methionine aminopeptidase</fullName>
    </recommendedName>
</protein>
<reference evidence="1 2" key="1">
    <citation type="submission" date="2014-12" db="EMBL/GenBank/DDBJ databases">
        <title>Genomes of Geoalkalibacter ferrihydriticus and Geoalkalibacter subterraneus, two haloalkaliphilic metal-reducing members of the Geobacteraceae.</title>
        <authorList>
            <person name="Badalamenti J.P."/>
            <person name="Torres C.I."/>
            <person name="Krajmalnik-Brown R."/>
            <person name="Bond D.R."/>
        </authorList>
    </citation>
    <scope>NUCLEOTIDE SEQUENCE [LARGE SCALE GENOMIC DNA]</scope>
    <source>
        <strain evidence="1 2">DSM 17813</strain>
    </source>
</reference>
<dbReference type="EMBL" id="JWJD01000001">
    <property type="protein sequence ID" value="KIH77266.1"/>
    <property type="molecule type" value="Genomic_DNA"/>
</dbReference>
<accession>A0A0C2HJN0</accession>
<sequence>MNWLRRLFRKKDSASLPDSLTELRKTDPCWCGSDRTYGSCHRKEDRRRLRELGISGADLQRNPLI</sequence>
<dbReference type="AlphaFoldDB" id="A0A0C2HJN0"/>
<evidence type="ECO:0000313" key="2">
    <source>
        <dbReference type="Proteomes" id="UP000035068"/>
    </source>
</evidence>